<dbReference type="InterPro" id="IPR051448">
    <property type="entry name" value="CdaR-like_regulators"/>
</dbReference>
<evidence type="ECO:0000313" key="4">
    <source>
        <dbReference type="EMBL" id="MCP2274305.1"/>
    </source>
</evidence>
<dbReference type="InterPro" id="IPR058663">
    <property type="entry name" value="PucR-like_N"/>
</dbReference>
<dbReference type="InterPro" id="IPR025736">
    <property type="entry name" value="PucR_C-HTH_dom"/>
</dbReference>
<evidence type="ECO:0000259" key="2">
    <source>
        <dbReference type="Pfam" id="PF13556"/>
    </source>
</evidence>
<dbReference type="EMBL" id="JAMTCO010000023">
    <property type="protein sequence ID" value="MCP2274305.1"/>
    <property type="molecule type" value="Genomic_DNA"/>
</dbReference>
<accession>A0ABT1INR9</accession>
<protein>
    <submittedName>
        <fullName evidence="4">PucR C-terminal helix-turn-helix domain-containing protein</fullName>
    </submittedName>
</protein>
<dbReference type="PANTHER" id="PTHR33744">
    <property type="entry name" value="CARBOHYDRATE DIACID REGULATOR"/>
    <property type="match status" value="1"/>
</dbReference>
<feature type="domain" description="PucR-like N-terminal" evidence="3">
    <location>
        <begin position="20"/>
        <end position="185"/>
    </location>
</feature>
<dbReference type="InterPro" id="IPR042070">
    <property type="entry name" value="PucR_C-HTH_sf"/>
</dbReference>
<proteinExistence type="predicted"/>
<feature type="compositionally biased region" description="Basic and acidic residues" evidence="1">
    <location>
        <begin position="408"/>
        <end position="430"/>
    </location>
</feature>
<name>A0ABT1INR9_9PSEU</name>
<feature type="compositionally biased region" description="Basic residues" evidence="1">
    <location>
        <begin position="439"/>
        <end position="448"/>
    </location>
</feature>
<reference evidence="4 5" key="1">
    <citation type="submission" date="2022-06" db="EMBL/GenBank/DDBJ databases">
        <title>Genomic Encyclopedia of Archaeal and Bacterial Type Strains, Phase II (KMG-II): from individual species to whole genera.</title>
        <authorList>
            <person name="Goeker M."/>
        </authorList>
    </citation>
    <scope>NUCLEOTIDE SEQUENCE [LARGE SCALE GENOMIC DNA]</scope>
    <source>
        <strain evidence="4 5">DSM 44255</strain>
    </source>
</reference>
<dbReference type="Gene3D" id="1.10.10.2840">
    <property type="entry name" value="PucR C-terminal helix-turn-helix domain"/>
    <property type="match status" value="1"/>
</dbReference>
<evidence type="ECO:0000256" key="1">
    <source>
        <dbReference type="SAM" id="MobiDB-lite"/>
    </source>
</evidence>
<gene>
    <name evidence="4" type="ORF">LV75_006839</name>
</gene>
<dbReference type="RefSeq" id="WP_253891639.1">
    <property type="nucleotide sequence ID" value="NZ_BAAAVB010000011.1"/>
</dbReference>
<feature type="region of interest" description="Disordered" evidence="1">
    <location>
        <begin position="408"/>
        <end position="448"/>
    </location>
</feature>
<dbReference type="Proteomes" id="UP001205185">
    <property type="component" value="Unassembled WGS sequence"/>
</dbReference>
<comment type="caution">
    <text evidence="4">The sequence shown here is derived from an EMBL/GenBank/DDBJ whole genome shotgun (WGS) entry which is preliminary data.</text>
</comment>
<dbReference type="PANTHER" id="PTHR33744:SF1">
    <property type="entry name" value="DNA-BINDING TRANSCRIPTIONAL ACTIVATOR ADER"/>
    <property type="match status" value="1"/>
</dbReference>
<dbReference type="Pfam" id="PF25906">
    <property type="entry name" value="PucR-like_N"/>
    <property type="match status" value="1"/>
</dbReference>
<sequence>MPEVRYRGGGALDERATALWASLPRELVARFRPVVGRLTQDMIREIQRAVPTYAQPLEGHFGAIMTAGVEQSVLRILDTVGIGGPSDENWAEVFRQLGRVEFGEGRSLDCLQTAYRVGGRVAWRHLAAWGQQQQLPTAMLTVAAEAIFAYVDEISTLSIEGYTAAQAQSVGVIERGRRRLVELVLSDPPASMAAITKLAATARWRVPDTVAVVVVEQAADGEPDVLTGPHDAEVLIDLDLPCLVLPDPARQLRALHPHLRGRRACVGPVVPLREAATSLNWARRAMALARRGIIGGDAPLIWCHDHLSTLWLLADEFLVRELLRRALAPLAGLTAKQRARTAETLLAWLETRGSAPEIAHRLDIHPQTVRYRMRQVEKLFGGHLTDPDARLELEIALRADRLLRAGEHALDERARSEKSRGENPRGDKPRSNKTLPSPTRRRPNAVHS</sequence>
<evidence type="ECO:0000259" key="3">
    <source>
        <dbReference type="Pfam" id="PF25906"/>
    </source>
</evidence>
<dbReference type="Pfam" id="PF13556">
    <property type="entry name" value="HTH_30"/>
    <property type="match status" value="1"/>
</dbReference>
<organism evidence="4 5">
    <name type="scientific">Actinokineospora diospyrosa</name>
    <dbReference type="NCBI Taxonomy" id="103728"/>
    <lineage>
        <taxon>Bacteria</taxon>
        <taxon>Bacillati</taxon>
        <taxon>Actinomycetota</taxon>
        <taxon>Actinomycetes</taxon>
        <taxon>Pseudonocardiales</taxon>
        <taxon>Pseudonocardiaceae</taxon>
        <taxon>Actinokineospora</taxon>
    </lineage>
</organism>
<feature type="domain" description="PucR C-terminal helix-turn-helix" evidence="2">
    <location>
        <begin position="342"/>
        <end position="399"/>
    </location>
</feature>
<keyword evidence="5" id="KW-1185">Reference proteome</keyword>
<evidence type="ECO:0000313" key="5">
    <source>
        <dbReference type="Proteomes" id="UP001205185"/>
    </source>
</evidence>